<evidence type="ECO:0000256" key="3">
    <source>
        <dbReference type="ARBA" id="ARBA00022840"/>
    </source>
</evidence>
<keyword evidence="3 5" id="KW-0067">ATP-binding</keyword>
<sequence length="164" mass="18480">MNDVSKVFGSQSKGVTALANIQFEVYKNEFVSLLGPSGCGKSTLGLSKKERLQTSMRLLELVGLSSFKDHYSWQLSGSMQQRVAIARVLSLDPPILFMDEPFSALDEFTKEKLQLELRLHSIHDVPLGDNRSHQVRESELFHETMTKVRKSFYEESGRIDEAAG</sequence>
<proteinExistence type="predicted"/>
<organism evidence="5 6">
    <name type="scientific">Paenibacillus solisilvae</name>
    <dbReference type="NCBI Taxonomy" id="2486751"/>
    <lineage>
        <taxon>Bacteria</taxon>
        <taxon>Bacillati</taxon>
        <taxon>Bacillota</taxon>
        <taxon>Bacilli</taxon>
        <taxon>Bacillales</taxon>
        <taxon>Paenibacillaceae</taxon>
        <taxon>Paenibacillus</taxon>
    </lineage>
</organism>
<dbReference type="Gene3D" id="3.40.50.300">
    <property type="entry name" value="P-loop containing nucleotide triphosphate hydrolases"/>
    <property type="match status" value="2"/>
</dbReference>
<dbReference type="InterPro" id="IPR027417">
    <property type="entry name" value="P-loop_NTPase"/>
</dbReference>
<evidence type="ECO:0000313" key="5">
    <source>
        <dbReference type="EMBL" id="MFC5652225.1"/>
    </source>
</evidence>
<dbReference type="Proteomes" id="UP001596047">
    <property type="component" value="Unassembled WGS sequence"/>
</dbReference>
<dbReference type="SUPFAM" id="SSF52540">
    <property type="entry name" value="P-loop containing nucleoside triphosphate hydrolases"/>
    <property type="match status" value="1"/>
</dbReference>
<keyword evidence="2" id="KW-0547">Nucleotide-binding</keyword>
<evidence type="ECO:0000256" key="2">
    <source>
        <dbReference type="ARBA" id="ARBA00022741"/>
    </source>
</evidence>
<dbReference type="RefSeq" id="WP_379190855.1">
    <property type="nucleotide sequence ID" value="NZ_JBHSOW010000092.1"/>
</dbReference>
<comment type="caution">
    <text evidence="5">The sequence shown here is derived from an EMBL/GenBank/DDBJ whole genome shotgun (WGS) entry which is preliminary data.</text>
</comment>
<keyword evidence="1" id="KW-0813">Transport</keyword>
<reference evidence="6" key="1">
    <citation type="journal article" date="2019" name="Int. J. Syst. Evol. Microbiol.">
        <title>The Global Catalogue of Microorganisms (GCM) 10K type strain sequencing project: providing services to taxonomists for standard genome sequencing and annotation.</title>
        <authorList>
            <consortium name="The Broad Institute Genomics Platform"/>
            <consortium name="The Broad Institute Genome Sequencing Center for Infectious Disease"/>
            <person name="Wu L."/>
            <person name="Ma J."/>
        </authorList>
    </citation>
    <scope>NUCLEOTIDE SEQUENCE [LARGE SCALE GENOMIC DNA]</scope>
    <source>
        <strain evidence="6">CGMCC 1.3240</strain>
    </source>
</reference>
<accession>A0ABW0W785</accession>
<dbReference type="PANTHER" id="PTHR42788">
    <property type="entry name" value="TAURINE IMPORT ATP-BINDING PROTEIN-RELATED"/>
    <property type="match status" value="1"/>
</dbReference>
<evidence type="ECO:0000256" key="1">
    <source>
        <dbReference type="ARBA" id="ARBA00022448"/>
    </source>
</evidence>
<dbReference type="InterPro" id="IPR050166">
    <property type="entry name" value="ABC_transporter_ATP-bind"/>
</dbReference>
<evidence type="ECO:0000313" key="6">
    <source>
        <dbReference type="Proteomes" id="UP001596047"/>
    </source>
</evidence>
<dbReference type="EMBL" id="JBHSOW010000092">
    <property type="protein sequence ID" value="MFC5652225.1"/>
    <property type="molecule type" value="Genomic_DNA"/>
</dbReference>
<keyword evidence="6" id="KW-1185">Reference proteome</keyword>
<evidence type="ECO:0000259" key="4">
    <source>
        <dbReference type="SMART" id="SM00382"/>
    </source>
</evidence>
<dbReference type="Pfam" id="PF00005">
    <property type="entry name" value="ABC_tran"/>
    <property type="match status" value="2"/>
</dbReference>
<gene>
    <name evidence="5" type="ORF">ACFPYJ_24530</name>
</gene>
<dbReference type="GO" id="GO:0005524">
    <property type="term" value="F:ATP binding"/>
    <property type="evidence" value="ECO:0007669"/>
    <property type="project" value="UniProtKB-KW"/>
</dbReference>
<feature type="domain" description="AAA+ ATPase" evidence="4">
    <location>
        <begin position="27"/>
        <end position="146"/>
    </location>
</feature>
<protein>
    <submittedName>
        <fullName evidence="5">ATP-binding cassette domain-containing protein</fullName>
    </submittedName>
</protein>
<name>A0ABW0W785_9BACL</name>
<dbReference type="PANTHER" id="PTHR42788:SF13">
    <property type="entry name" value="ALIPHATIC SULFONATES IMPORT ATP-BINDING PROTEIN SSUB"/>
    <property type="match status" value="1"/>
</dbReference>
<dbReference type="SMART" id="SM00382">
    <property type="entry name" value="AAA"/>
    <property type="match status" value="1"/>
</dbReference>
<dbReference type="InterPro" id="IPR003593">
    <property type="entry name" value="AAA+_ATPase"/>
</dbReference>
<dbReference type="InterPro" id="IPR003439">
    <property type="entry name" value="ABC_transporter-like_ATP-bd"/>
</dbReference>